<gene>
    <name evidence="1" type="ORF">CDV31_007671</name>
</gene>
<keyword evidence="2" id="KW-1185">Reference proteome</keyword>
<organism evidence="1 2">
    <name type="scientific">Fusarium ambrosium</name>
    <dbReference type="NCBI Taxonomy" id="131363"/>
    <lineage>
        <taxon>Eukaryota</taxon>
        <taxon>Fungi</taxon>
        <taxon>Dikarya</taxon>
        <taxon>Ascomycota</taxon>
        <taxon>Pezizomycotina</taxon>
        <taxon>Sordariomycetes</taxon>
        <taxon>Hypocreomycetidae</taxon>
        <taxon>Hypocreales</taxon>
        <taxon>Nectriaceae</taxon>
        <taxon>Fusarium</taxon>
        <taxon>Fusarium solani species complex</taxon>
    </lineage>
</organism>
<evidence type="ECO:0000313" key="2">
    <source>
        <dbReference type="Proteomes" id="UP000288429"/>
    </source>
</evidence>
<comment type="caution">
    <text evidence="1">The sequence shown here is derived from an EMBL/GenBank/DDBJ whole genome shotgun (WGS) entry which is preliminary data.</text>
</comment>
<reference evidence="1 2" key="1">
    <citation type="submission" date="2017-06" db="EMBL/GenBank/DDBJ databases">
        <title>Cmopartive genomic analysis of Ambrosia Fusariam Clade fungi.</title>
        <authorList>
            <person name="Stajich J.E."/>
            <person name="Carrillo J."/>
            <person name="Kijimoto T."/>
            <person name="Eskalen A."/>
            <person name="O'Donnell K."/>
            <person name="Kasson M."/>
        </authorList>
    </citation>
    <scope>NUCLEOTIDE SEQUENCE [LARGE SCALE GENOMIC DNA]</scope>
    <source>
        <strain evidence="1 2">NRRL 20438</strain>
    </source>
</reference>
<accession>A0A428U5L5</accession>
<dbReference type="EMBL" id="NIZV01000095">
    <property type="protein sequence ID" value="RSM09565.1"/>
    <property type="molecule type" value="Genomic_DNA"/>
</dbReference>
<protein>
    <submittedName>
        <fullName evidence="1">Uncharacterized protein</fullName>
    </submittedName>
</protein>
<sequence length="65" mass="7600">MPEPPANGVLPYFYTLPMEYIDDKVKVKQELNKIYKDIFFKVEEINGNFLQDAGVMKKDSDLKKD</sequence>
<dbReference type="Proteomes" id="UP000288429">
    <property type="component" value="Unassembled WGS sequence"/>
</dbReference>
<evidence type="ECO:0000313" key="1">
    <source>
        <dbReference type="EMBL" id="RSM09565.1"/>
    </source>
</evidence>
<name>A0A428U5L5_9HYPO</name>
<dbReference type="AlphaFoldDB" id="A0A428U5L5"/>
<proteinExistence type="predicted"/>